<comment type="caution">
    <text evidence="1">The sequence shown here is derived from an EMBL/GenBank/DDBJ whole genome shotgun (WGS) entry which is preliminary data.</text>
</comment>
<accession>A0A8I2AJL3</accession>
<name>A0A8I2AJL3_9GAMM</name>
<dbReference type="RefSeq" id="WP_206275893.1">
    <property type="nucleotide sequence ID" value="NZ_JAFJXY010000004.1"/>
</dbReference>
<reference evidence="1" key="1">
    <citation type="submission" date="2021-03" db="EMBL/GenBank/DDBJ databases">
        <authorList>
            <person name="Stanton E."/>
        </authorList>
    </citation>
    <scope>NUCLEOTIDE SEQUENCE</scope>
    <source>
        <strain evidence="1">2020EL-00113</strain>
    </source>
</reference>
<organism evidence="1 2">
    <name type="scientific">Providencia huaxiensis</name>
    <dbReference type="NCBI Taxonomy" id="2027290"/>
    <lineage>
        <taxon>Bacteria</taxon>
        <taxon>Pseudomonadati</taxon>
        <taxon>Pseudomonadota</taxon>
        <taxon>Gammaproteobacteria</taxon>
        <taxon>Enterobacterales</taxon>
        <taxon>Morganellaceae</taxon>
        <taxon>Providencia</taxon>
    </lineage>
</organism>
<sequence length="47" mass="5176">MSKGMASFSINYNDIASLNVILLESKFANSMGEENFSSIPSEDIFII</sequence>
<dbReference type="AlphaFoldDB" id="A0A8I2AJL3"/>
<protein>
    <submittedName>
        <fullName evidence="1">Uncharacterized protein</fullName>
    </submittedName>
</protein>
<evidence type="ECO:0000313" key="1">
    <source>
        <dbReference type="EMBL" id="MBQ0268412.1"/>
    </source>
</evidence>
<dbReference type="Proteomes" id="UP000674270">
    <property type="component" value="Unassembled WGS sequence"/>
</dbReference>
<gene>
    <name evidence="1" type="ORF">J7T18_08905</name>
</gene>
<dbReference type="EMBL" id="JAGKLY010000003">
    <property type="protein sequence ID" value="MBQ0268412.1"/>
    <property type="molecule type" value="Genomic_DNA"/>
</dbReference>
<proteinExistence type="predicted"/>
<evidence type="ECO:0000313" key="2">
    <source>
        <dbReference type="Proteomes" id="UP000674270"/>
    </source>
</evidence>